<reference evidence="1 2" key="1">
    <citation type="submission" date="2024-05" db="EMBL/GenBank/DDBJ databases">
        <title>Haplotype-resolved chromosome-level genome assembly of Huyou (Citrus changshanensis).</title>
        <authorList>
            <person name="Miao C."/>
            <person name="Chen W."/>
            <person name="Wu Y."/>
            <person name="Wang L."/>
            <person name="Zhao S."/>
            <person name="Grierson D."/>
            <person name="Xu C."/>
            <person name="Chen K."/>
        </authorList>
    </citation>
    <scope>NUCLEOTIDE SEQUENCE [LARGE SCALE GENOMIC DNA]</scope>
    <source>
        <strain evidence="1">01-14</strain>
        <tissue evidence="1">Leaf</tissue>
    </source>
</reference>
<evidence type="ECO:0000313" key="1">
    <source>
        <dbReference type="EMBL" id="KAK9192921.1"/>
    </source>
</evidence>
<dbReference type="Proteomes" id="UP001428341">
    <property type="component" value="Unassembled WGS sequence"/>
</dbReference>
<gene>
    <name evidence="1" type="ORF">WN944_003616</name>
</gene>
<dbReference type="AlphaFoldDB" id="A0AAP0M0B8"/>
<organism evidence="1 2">
    <name type="scientific">Citrus x changshan-huyou</name>
    <dbReference type="NCBI Taxonomy" id="2935761"/>
    <lineage>
        <taxon>Eukaryota</taxon>
        <taxon>Viridiplantae</taxon>
        <taxon>Streptophyta</taxon>
        <taxon>Embryophyta</taxon>
        <taxon>Tracheophyta</taxon>
        <taxon>Spermatophyta</taxon>
        <taxon>Magnoliopsida</taxon>
        <taxon>eudicotyledons</taxon>
        <taxon>Gunneridae</taxon>
        <taxon>Pentapetalae</taxon>
        <taxon>rosids</taxon>
        <taxon>malvids</taxon>
        <taxon>Sapindales</taxon>
        <taxon>Rutaceae</taxon>
        <taxon>Aurantioideae</taxon>
        <taxon>Citrus</taxon>
    </lineage>
</organism>
<name>A0AAP0M0B8_9ROSI</name>
<dbReference type="EMBL" id="JBCGBO010000006">
    <property type="protein sequence ID" value="KAK9192921.1"/>
    <property type="molecule type" value="Genomic_DNA"/>
</dbReference>
<protein>
    <submittedName>
        <fullName evidence="1">Uncharacterized protein</fullName>
    </submittedName>
</protein>
<comment type="caution">
    <text evidence="1">The sequence shown here is derived from an EMBL/GenBank/DDBJ whole genome shotgun (WGS) entry which is preliminary data.</text>
</comment>
<proteinExistence type="predicted"/>
<accession>A0AAP0M0B8</accession>
<sequence length="74" mass="8194">MKGGFLMLRTFGKLHAPSYANWGNAAHGSLFLEQTVKVSSFCFSFLVDVHKYGQYLVMLGQTEDAVDAVLLSSY</sequence>
<evidence type="ECO:0000313" key="2">
    <source>
        <dbReference type="Proteomes" id="UP001428341"/>
    </source>
</evidence>
<keyword evidence="2" id="KW-1185">Reference proteome</keyword>